<dbReference type="RefSeq" id="WP_138129667.1">
    <property type="nucleotide sequence ID" value="NZ_SWLG01000036.1"/>
</dbReference>
<evidence type="ECO:0000256" key="1">
    <source>
        <dbReference type="SAM" id="Phobius"/>
    </source>
</evidence>
<feature type="transmembrane region" description="Helical" evidence="1">
    <location>
        <begin position="9"/>
        <end position="28"/>
    </location>
</feature>
<proteinExistence type="predicted"/>
<keyword evidence="1" id="KW-1133">Transmembrane helix</keyword>
<protein>
    <submittedName>
        <fullName evidence="2">YbbR-like domain-containing protein</fullName>
    </submittedName>
</protein>
<dbReference type="Pfam" id="PF07949">
    <property type="entry name" value="YbbR"/>
    <property type="match status" value="4"/>
</dbReference>
<dbReference type="InterPro" id="IPR053154">
    <property type="entry name" value="c-di-AMP_regulator"/>
</dbReference>
<keyword evidence="3" id="KW-1185">Reference proteome</keyword>
<name>A0A5R9F3C5_9BACL</name>
<comment type="caution">
    <text evidence="2">The sequence shown here is derived from an EMBL/GenBank/DDBJ whole genome shotgun (WGS) entry which is preliminary data.</text>
</comment>
<dbReference type="InterPro" id="IPR012505">
    <property type="entry name" value="YbbR"/>
</dbReference>
<dbReference type="Proteomes" id="UP000308230">
    <property type="component" value="Unassembled WGS sequence"/>
</dbReference>
<accession>A0A5R9F3C5</accession>
<organism evidence="2 3">
    <name type="scientific">Exobacillus caeni</name>
    <dbReference type="NCBI Taxonomy" id="2574798"/>
    <lineage>
        <taxon>Bacteria</taxon>
        <taxon>Bacillati</taxon>
        <taxon>Bacillota</taxon>
        <taxon>Bacilli</taxon>
        <taxon>Bacillales</taxon>
        <taxon>Guptibacillaceae</taxon>
        <taxon>Exobacillus</taxon>
    </lineage>
</organism>
<keyword evidence="1" id="KW-0472">Membrane</keyword>
<dbReference type="PANTHER" id="PTHR37804:SF1">
    <property type="entry name" value="CDAA REGULATORY PROTEIN CDAR"/>
    <property type="match status" value="1"/>
</dbReference>
<dbReference type="EMBL" id="SWLG01000036">
    <property type="protein sequence ID" value="TLS34924.1"/>
    <property type="molecule type" value="Genomic_DNA"/>
</dbReference>
<dbReference type="PANTHER" id="PTHR37804">
    <property type="entry name" value="CDAA REGULATORY PROTEIN CDAR"/>
    <property type="match status" value="1"/>
</dbReference>
<dbReference type="Gene3D" id="2.170.120.40">
    <property type="entry name" value="YbbR-like domain"/>
    <property type="match status" value="2"/>
</dbReference>
<reference evidence="2 3" key="1">
    <citation type="submission" date="2019-04" db="EMBL/GenBank/DDBJ databases">
        <title>Bacillus caeni sp. nov., a bacterium isolated from mangrove sediment.</title>
        <authorList>
            <person name="Huang H."/>
            <person name="Mo K."/>
            <person name="Hu Y."/>
        </authorList>
    </citation>
    <scope>NUCLEOTIDE SEQUENCE [LARGE SCALE GENOMIC DNA]</scope>
    <source>
        <strain evidence="2 3">HB172195</strain>
    </source>
</reference>
<keyword evidence="1" id="KW-0812">Transmembrane</keyword>
<gene>
    <name evidence="2" type="ORF">FCL54_23190</name>
</gene>
<dbReference type="OrthoDB" id="2960905at2"/>
<sequence>MDKLLKSNWFVKIISFLLALMLYTIVAMPDNTASENKNIFEPETETERITNMKLDVYYDEKEIVYSNLPDSVDVVVKGSRDRVMLSKLSNKEVYVDLRNLTPGKHLVKVKHKNFPDEVDVAIEPGSVPVLIEKKATVEHSVDIELMNKNKIPEGYTAEEPIITPNSVSVTGAKSQLDKIAFVRGYVDISDAKDTVKQRIPLNVYDENMHELKDLTIEPSVVDVKVPISSPYKKVPIKLDENGKLPDGVSISSIEIEPAEVTVFGPNDVLNDIQYIDGIPLELDKIKENTTLELKVPVPEGAKKVDPESIKIKVTVDKEQEVTFTDIPVKVTGLSDGLMAEFLDPKSGELDITLKGASTVLDKLKKPDIEAYVDVSELSEGEHELAVEINGPQHIQWANNQKVKVAIKNQT</sequence>
<dbReference type="AlphaFoldDB" id="A0A5R9F3C5"/>
<evidence type="ECO:0000313" key="3">
    <source>
        <dbReference type="Proteomes" id="UP000308230"/>
    </source>
</evidence>
<evidence type="ECO:0000313" key="2">
    <source>
        <dbReference type="EMBL" id="TLS34924.1"/>
    </source>
</evidence>
<dbReference type="Gene3D" id="2.170.120.30">
    <property type="match status" value="2"/>
</dbReference>